<accession>A0A1D6N6U4</accession>
<dbReference type="AlphaFoldDB" id="A0A1D6N6U4"/>
<organism evidence="1">
    <name type="scientific">Zea mays</name>
    <name type="common">Maize</name>
    <dbReference type="NCBI Taxonomy" id="4577"/>
    <lineage>
        <taxon>Eukaryota</taxon>
        <taxon>Viridiplantae</taxon>
        <taxon>Streptophyta</taxon>
        <taxon>Embryophyta</taxon>
        <taxon>Tracheophyta</taxon>
        <taxon>Spermatophyta</taxon>
        <taxon>Magnoliopsida</taxon>
        <taxon>Liliopsida</taxon>
        <taxon>Poales</taxon>
        <taxon>Poaceae</taxon>
        <taxon>PACMAD clade</taxon>
        <taxon>Panicoideae</taxon>
        <taxon>Andropogonodae</taxon>
        <taxon>Andropogoneae</taxon>
        <taxon>Tripsacinae</taxon>
        <taxon>Zea</taxon>
    </lineage>
</organism>
<reference evidence="1" key="1">
    <citation type="submission" date="2015-12" db="EMBL/GenBank/DDBJ databases">
        <title>Update maize B73 reference genome by single molecule sequencing technologies.</title>
        <authorList>
            <consortium name="Maize Genome Sequencing Project"/>
            <person name="Ware D."/>
        </authorList>
    </citation>
    <scope>NUCLEOTIDE SEQUENCE [LARGE SCALE GENOMIC DNA]</scope>
    <source>
        <tissue evidence="1">Seedling</tissue>
    </source>
</reference>
<protein>
    <submittedName>
        <fullName evidence="1">Uncharacterized protein</fullName>
    </submittedName>
</protein>
<gene>
    <name evidence="1" type="ORF">ZEAMMB73_Zm00001d042795</name>
</gene>
<dbReference type="ExpressionAtlas" id="A0A1D6N6U4">
    <property type="expression patterns" value="baseline and differential"/>
</dbReference>
<sequence>MWSVLNHLRHTVSKGILMRDDMDFSRSSIRFCALIMVCSLVRLRRPRSSQLIIVSSKSNYYRRMWKSTIYKKKFFTLSNNSQQKWIYPLRRKLIVHIRRLLI</sequence>
<proteinExistence type="predicted"/>
<dbReference type="EMBL" id="CM007649">
    <property type="protein sequence ID" value="ONM36312.1"/>
    <property type="molecule type" value="Genomic_DNA"/>
</dbReference>
<evidence type="ECO:0000313" key="1">
    <source>
        <dbReference type="EMBL" id="ONM36312.1"/>
    </source>
</evidence>
<name>A0A1D6N6U4_MAIZE</name>